<keyword evidence="15" id="KW-0472">Membrane</keyword>
<dbReference type="GO" id="GO:0016020">
    <property type="term" value="C:membrane"/>
    <property type="evidence" value="ECO:0007669"/>
    <property type="project" value="UniProtKB-SubCell"/>
</dbReference>
<dbReference type="InterPro" id="IPR045089">
    <property type="entry name" value="PGGT1B-like"/>
</dbReference>
<reference evidence="20 21" key="1">
    <citation type="journal article" date="2021" name="Sci. Rep.">
        <title>The genome of the diatom Chaetoceros tenuissimus carries an ancient integrated fragment of an extant virus.</title>
        <authorList>
            <person name="Hongo Y."/>
            <person name="Kimura K."/>
            <person name="Takaki Y."/>
            <person name="Yoshida Y."/>
            <person name="Baba S."/>
            <person name="Kobayashi G."/>
            <person name="Nagasaki K."/>
            <person name="Hano T."/>
            <person name="Tomaru Y."/>
        </authorList>
    </citation>
    <scope>NUCLEOTIDE SEQUENCE [LARGE SCALE GENOMIC DNA]</scope>
    <source>
        <strain evidence="20 21">NIES-3715</strain>
    </source>
</reference>
<evidence type="ECO:0000256" key="2">
    <source>
        <dbReference type="ARBA" id="ARBA00004141"/>
    </source>
</evidence>
<evidence type="ECO:0000256" key="9">
    <source>
        <dbReference type="ARBA" id="ARBA00022692"/>
    </source>
</evidence>
<accession>A0AAD3DDG1</accession>
<keyword evidence="11" id="KW-0677">Repeat</keyword>
<keyword evidence="6" id="KW-0813">Transport</keyword>
<keyword evidence="9" id="KW-0812">Transmembrane</keyword>
<evidence type="ECO:0000313" key="20">
    <source>
        <dbReference type="EMBL" id="GFH61281.1"/>
    </source>
</evidence>
<comment type="similarity">
    <text evidence="3">Belongs to the protein prenyltransferase subunit beta family.</text>
</comment>
<dbReference type="GO" id="GO:0046872">
    <property type="term" value="F:metal ion binding"/>
    <property type="evidence" value="ECO:0007669"/>
    <property type="project" value="UniProtKB-KW"/>
</dbReference>
<dbReference type="InterPro" id="IPR044669">
    <property type="entry name" value="YneE/VCCN1/2-like"/>
</dbReference>
<evidence type="ECO:0000259" key="19">
    <source>
        <dbReference type="Pfam" id="PF00432"/>
    </source>
</evidence>
<proteinExistence type="inferred from homology"/>
<dbReference type="SUPFAM" id="SSF48239">
    <property type="entry name" value="Terpenoid cyclases/Protein prenyltransferases"/>
    <property type="match status" value="1"/>
</dbReference>
<dbReference type="Gene3D" id="1.50.10.20">
    <property type="match status" value="1"/>
</dbReference>
<dbReference type="InterPro" id="IPR001330">
    <property type="entry name" value="Prenyltrans"/>
</dbReference>
<keyword evidence="14" id="KW-0406">Ion transport</keyword>
<feature type="domain" description="Prenyltransferase alpha-alpha toroid" evidence="19">
    <location>
        <begin position="126"/>
        <end position="443"/>
    </location>
</feature>
<evidence type="ECO:0000256" key="6">
    <source>
        <dbReference type="ARBA" id="ARBA00022448"/>
    </source>
</evidence>
<evidence type="ECO:0000256" key="1">
    <source>
        <dbReference type="ARBA" id="ARBA00001947"/>
    </source>
</evidence>
<evidence type="ECO:0000256" key="10">
    <source>
        <dbReference type="ARBA" id="ARBA00022723"/>
    </source>
</evidence>
<keyword evidence="12" id="KW-0862">Zinc</keyword>
<evidence type="ECO:0000256" key="18">
    <source>
        <dbReference type="ARBA" id="ARBA00047658"/>
    </source>
</evidence>
<evidence type="ECO:0000256" key="3">
    <source>
        <dbReference type="ARBA" id="ARBA00010497"/>
    </source>
</evidence>
<dbReference type="CDD" id="cd02894">
    <property type="entry name" value="GGTase-II"/>
    <property type="match status" value="1"/>
</dbReference>
<comment type="subunit">
    <text evidence="4">Heterodimer of an alpha and a beta subunit.</text>
</comment>
<evidence type="ECO:0000256" key="8">
    <source>
        <dbReference type="ARBA" id="ARBA00022679"/>
    </source>
</evidence>
<dbReference type="GO" id="GO:0005968">
    <property type="term" value="C:Rab-protein geranylgeranyltransferase complex"/>
    <property type="evidence" value="ECO:0007669"/>
    <property type="project" value="TreeGrafter"/>
</dbReference>
<evidence type="ECO:0000256" key="11">
    <source>
        <dbReference type="ARBA" id="ARBA00022737"/>
    </source>
</evidence>
<dbReference type="PANTHER" id="PTHR11774:SF11">
    <property type="entry name" value="GERANYLGERANYL TRANSFERASE TYPE-2 SUBUNIT BETA"/>
    <property type="match status" value="1"/>
</dbReference>
<keyword evidence="21" id="KW-1185">Reference proteome</keyword>
<organism evidence="20 21">
    <name type="scientific">Chaetoceros tenuissimus</name>
    <dbReference type="NCBI Taxonomy" id="426638"/>
    <lineage>
        <taxon>Eukaryota</taxon>
        <taxon>Sar</taxon>
        <taxon>Stramenopiles</taxon>
        <taxon>Ochrophyta</taxon>
        <taxon>Bacillariophyta</taxon>
        <taxon>Coscinodiscophyceae</taxon>
        <taxon>Chaetocerotophycidae</taxon>
        <taxon>Chaetocerotales</taxon>
        <taxon>Chaetocerotaceae</taxon>
        <taxon>Chaetoceros</taxon>
    </lineage>
</organism>
<dbReference type="PANTHER" id="PTHR11774">
    <property type="entry name" value="GERANYLGERANYL TRANSFERASE TYPE BETA SUBUNIT"/>
    <property type="match status" value="1"/>
</dbReference>
<comment type="subcellular location">
    <subcellularLocation>
        <location evidence="2">Membrane</location>
        <topology evidence="2">Multi-pass membrane protein</topology>
    </subcellularLocation>
</comment>
<evidence type="ECO:0000256" key="17">
    <source>
        <dbReference type="ARBA" id="ARBA00032766"/>
    </source>
</evidence>
<dbReference type="GO" id="GO:0005254">
    <property type="term" value="F:chloride channel activity"/>
    <property type="evidence" value="ECO:0007669"/>
    <property type="project" value="InterPro"/>
</dbReference>
<comment type="cofactor">
    <cofactor evidence="1">
        <name>Zn(2+)</name>
        <dbReference type="ChEBI" id="CHEBI:29105"/>
    </cofactor>
</comment>
<comment type="caution">
    <text evidence="20">The sequence shown here is derived from an EMBL/GenBank/DDBJ whole genome shotgun (WGS) entry which is preliminary data.</text>
</comment>
<evidence type="ECO:0000256" key="7">
    <source>
        <dbReference type="ARBA" id="ARBA00022602"/>
    </source>
</evidence>
<keyword evidence="8" id="KW-0808">Transferase</keyword>
<dbReference type="FunFam" id="1.50.10.20:FF:000012">
    <property type="entry name" value="Geranylgeranyl transferase type-2 subunit beta"/>
    <property type="match status" value="1"/>
</dbReference>
<dbReference type="InterPro" id="IPR008930">
    <property type="entry name" value="Terpenoid_cyclase/PrenylTrfase"/>
</dbReference>
<evidence type="ECO:0000256" key="13">
    <source>
        <dbReference type="ARBA" id="ARBA00022989"/>
    </source>
</evidence>
<name>A0AAD3DDG1_9STRA</name>
<comment type="catalytic activity">
    <reaction evidence="18">
        <text>geranylgeranyl diphosphate + L-cysteinyl-[protein] = S-geranylgeranyl-L-cysteinyl-[protein] + diphosphate</text>
        <dbReference type="Rhea" id="RHEA:21240"/>
        <dbReference type="Rhea" id="RHEA-COMP:10131"/>
        <dbReference type="Rhea" id="RHEA-COMP:11537"/>
        <dbReference type="ChEBI" id="CHEBI:29950"/>
        <dbReference type="ChEBI" id="CHEBI:33019"/>
        <dbReference type="ChEBI" id="CHEBI:57533"/>
        <dbReference type="ChEBI" id="CHEBI:86021"/>
        <dbReference type="EC" id="2.5.1.60"/>
    </reaction>
</comment>
<evidence type="ECO:0000313" key="21">
    <source>
        <dbReference type="Proteomes" id="UP001054902"/>
    </source>
</evidence>
<gene>
    <name evidence="20" type="ORF">CTEN210_17757</name>
</gene>
<evidence type="ECO:0000256" key="16">
    <source>
        <dbReference type="ARBA" id="ARBA00030816"/>
    </source>
</evidence>
<evidence type="ECO:0000256" key="12">
    <source>
        <dbReference type="ARBA" id="ARBA00022833"/>
    </source>
</evidence>
<evidence type="ECO:0000256" key="15">
    <source>
        <dbReference type="ARBA" id="ARBA00023136"/>
    </source>
</evidence>
<dbReference type="Proteomes" id="UP001054902">
    <property type="component" value="Unassembled WGS sequence"/>
</dbReference>
<keyword evidence="7" id="KW-0637">Prenyltransferase</keyword>
<keyword evidence="10" id="KW-0479">Metal-binding</keyword>
<dbReference type="GO" id="GO:0072657">
    <property type="term" value="P:protein localization to membrane"/>
    <property type="evidence" value="ECO:0007669"/>
    <property type="project" value="UniProtKB-ARBA"/>
</dbReference>
<dbReference type="Pfam" id="PF25539">
    <property type="entry name" value="Bestrophin_2"/>
    <property type="match status" value="1"/>
</dbReference>
<dbReference type="InterPro" id="IPR026873">
    <property type="entry name" value="Ptb1"/>
</dbReference>
<dbReference type="EMBL" id="BLLK01000074">
    <property type="protein sequence ID" value="GFH61281.1"/>
    <property type="molecule type" value="Genomic_DNA"/>
</dbReference>
<dbReference type="Pfam" id="PF00432">
    <property type="entry name" value="Prenyltrans"/>
    <property type="match status" value="1"/>
</dbReference>
<evidence type="ECO:0000256" key="5">
    <source>
        <dbReference type="ARBA" id="ARBA00012656"/>
    </source>
</evidence>
<evidence type="ECO:0000256" key="4">
    <source>
        <dbReference type="ARBA" id="ARBA00011355"/>
    </source>
</evidence>
<dbReference type="AlphaFoldDB" id="A0AAD3DDG1"/>
<protein>
    <recommendedName>
        <fullName evidence="5">protein geranylgeranyltransferase type II</fullName>
        <ecNumber evidence="5">2.5.1.60</ecNumber>
    </recommendedName>
    <alternativeName>
        <fullName evidence="16">Geranylgeranyl transferase type II subunit beta</fullName>
    </alternativeName>
    <alternativeName>
        <fullName evidence="17">Type II protein geranyl-geranyltransferase subunit beta</fullName>
    </alternativeName>
</protein>
<evidence type="ECO:0000256" key="14">
    <source>
        <dbReference type="ARBA" id="ARBA00023065"/>
    </source>
</evidence>
<keyword evidence="13" id="KW-1133">Transmembrane helix</keyword>
<sequence>MKDVYDGDENDADFKLICKEFLNGTHLPLRISSAMRSIIVKNHEYADPIYNREMDEQVQRLVGCLGMSERVLRTPFPVCFTRHTSRLFFFWSNCLPFALYPAAGPLGTLPASLAKKIDNPSSYEGAVTEHLRMSGIYWSLTALSILVPLEKVDERMNLCSKADASDDTPTIVDFVFECFDAKSGGFGGNKLQDGHILYTLSAIQILALANALDDERMVEIKPRVIAFIQSLQLDDGSFMGDEWGEIDTRFSYCALSALSILGELHGKDTIDIDKAAEYIASCQNFDGGFGSQPGAESHAGQIFTCIGALSIACRLDLLKDEELLCWWLAERQCDSGGLNGRPEKQSDVCYSWWILSCLCILGKVNWIRGDKLANFILKCQDDEDGGIADRPGDMVDVFHTFFGIAGLSLIGVLHEKDGVVQIEESDGGDDRKNSYRKIDPVYALPCDVVQKLGLKGQVALPKDAPVDERLKDYDVHQWNSE</sequence>
<dbReference type="EC" id="2.5.1.60" evidence="5"/>
<dbReference type="GO" id="GO:0004663">
    <property type="term" value="F:Rab geranylgeranyltransferase activity"/>
    <property type="evidence" value="ECO:0007669"/>
    <property type="project" value="UniProtKB-EC"/>
</dbReference>